<evidence type="ECO:0000313" key="1">
    <source>
        <dbReference type="EMBL" id="KAH7919422.1"/>
    </source>
</evidence>
<reference evidence="1" key="1">
    <citation type="journal article" date="2021" name="New Phytol.">
        <title>Evolutionary innovations through gain and loss of genes in the ectomycorrhizal Boletales.</title>
        <authorList>
            <person name="Wu G."/>
            <person name="Miyauchi S."/>
            <person name="Morin E."/>
            <person name="Kuo A."/>
            <person name="Drula E."/>
            <person name="Varga T."/>
            <person name="Kohler A."/>
            <person name="Feng B."/>
            <person name="Cao Y."/>
            <person name="Lipzen A."/>
            <person name="Daum C."/>
            <person name="Hundley H."/>
            <person name="Pangilinan J."/>
            <person name="Johnson J."/>
            <person name="Barry K."/>
            <person name="LaButti K."/>
            <person name="Ng V."/>
            <person name="Ahrendt S."/>
            <person name="Min B."/>
            <person name="Choi I.G."/>
            <person name="Park H."/>
            <person name="Plett J.M."/>
            <person name="Magnuson J."/>
            <person name="Spatafora J.W."/>
            <person name="Nagy L.G."/>
            <person name="Henrissat B."/>
            <person name="Grigoriev I.V."/>
            <person name="Yang Z.L."/>
            <person name="Xu J."/>
            <person name="Martin F.M."/>
        </authorList>
    </citation>
    <scope>NUCLEOTIDE SEQUENCE</scope>
    <source>
        <strain evidence="1">KUC20120723A-06</strain>
    </source>
</reference>
<organism evidence="1 2">
    <name type="scientific">Leucogyrophana mollusca</name>
    <dbReference type="NCBI Taxonomy" id="85980"/>
    <lineage>
        <taxon>Eukaryota</taxon>
        <taxon>Fungi</taxon>
        <taxon>Dikarya</taxon>
        <taxon>Basidiomycota</taxon>
        <taxon>Agaricomycotina</taxon>
        <taxon>Agaricomycetes</taxon>
        <taxon>Agaricomycetidae</taxon>
        <taxon>Boletales</taxon>
        <taxon>Boletales incertae sedis</taxon>
        <taxon>Leucogyrophana</taxon>
    </lineage>
</organism>
<name>A0ACB8B1H4_9AGAM</name>
<dbReference type="EMBL" id="MU266662">
    <property type="protein sequence ID" value="KAH7919422.1"/>
    <property type="molecule type" value="Genomic_DNA"/>
</dbReference>
<protein>
    <submittedName>
        <fullName evidence="1">Uncharacterized protein</fullName>
    </submittedName>
</protein>
<accession>A0ACB8B1H4</accession>
<keyword evidence="2" id="KW-1185">Reference proteome</keyword>
<comment type="caution">
    <text evidence="1">The sequence shown here is derived from an EMBL/GenBank/DDBJ whole genome shotgun (WGS) entry which is preliminary data.</text>
</comment>
<gene>
    <name evidence="1" type="ORF">BV22DRAFT_861452</name>
</gene>
<sequence length="79" mass="8916">MRRMESLTVSNELKETEPQLHRRGPLCISFYIVSRRSLMHQRRVAACSTSRPRVLEVRDGSGSEGRGAVEECDAVIWGA</sequence>
<dbReference type="Proteomes" id="UP000790709">
    <property type="component" value="Unassembled WGS sequence"/>
</dbReference>
<proteinExistence type="predicted"/>
<evidence type="ECO:0000313" key="2">
    <source>
        <dbReference type="Proteomes" id="UP000790709"/>
    </source>
</evidence>